<reference evidence="2" key="1">
    <citation type="submission" date="2015-07" db="EMBL/GenBank/DDBJ databases">
        <title>MeaNS - Measles Nucleotide Surveillance Program.</title>
        <authorList>
            <person name="Tran T."/>
            <person name="Druce J."/>
        </authorList>
    </citation>
    <scope>NUCLEOTIDE SEQUENCE</scope>
    <source>
        <strain evidence="2">UCB-OBI-ISO-001</strain>
        <tissue evidence="2">Gonad</tissue>
    </source>
</reference>
<name>A0A0L8HR18_OCTBM</name>
<dbReference type="AlphaFoldDB" id="A0A0L8HR18"/>
<evidence type="ECO:0000313" key="2">
    <source>
        <dbReference type="EMBL" id="KOF91671.1"/>
    </source>
</evidence>
<dbReference type="PANTHER" id="PTHR15673">
    <property type="entry name" value="IQ CALMODULIN-BINDING MOTIF CONTAINING PROTEIN 1"/>
    <property type="match status" value="1"/>
</dbReference>
<evidence type="ECO:0008006" key="3">
    <source>
        <dbReference type="Google" id="ProtNLM"/>
    </source>
</evidence>
<dbReference type="PROSITE" id="PS50096">
    <property type="entry name" value="IQ"/>
    <property type="match status" value="2"/>
</dbReference>
<organism evidence="2">
    <name type="scientific">Octopus bimaculoides</name>
    <name type="common">California two-spotted octopus</name>
    <dbReference type="NCBI Taxonomy" id="37653"/>
    <lineage>
        <taxon>Eukaryota</taxon>
        <taxon>Metazoa</taxon>
        <taxon>Spiralia</taxon>
        <taxon>Lophotrochozoa</taxon>
        <taxon>Mollusca</taxon>
        <taxon>Cephalopoda</taxon>
        <taxon>Coleoidea</taxon>
        <taxon>Octopodiformes</taxon>
        <taxon>Octopoda</taxon>
        <taxon>Incirrata</taxon>
        <taxon>Octopodidae</taxon>
        <taxon>Octopus</taxon>
    </lineage>
</organism>
<dbReference type="InterPro" id="IPR016024">
    <property type="entry name" value="ARM-type_fold"/>
</dbReference>
<keyword evidence="1" id="KW-0175">Coiled coil</keyword>
<evidence type="ECO:0000256" key="1">
    <source>
        <dbReference type="SAM" id="Coils"/>
    </source>
</evidence>
<dbReference type="PANTHER" id="PTHR15673:SF2">
    <property type="entry name" value="IQ CALMODULIN-BINDING MOTIF-CONTAINING PROTEIN 1"/>
    <property type="match status" value="1"/>
</dbReference>
<dbReference type="Gene3D" id="1.20.5.190">
    <property type="match status" value="2"/>
</dbReference>
<dbReference type="EMBL" id="KQ417497">
    <property type="protein sequence ID" value="KOF91671.1"/>
    <property type="molecule type" value="Genomic_DNA"/>
</dbReference>
<proteinExistence type="predicted"/>
<dbReference type="InterPro" id="IPR028765">
    <property type="entry name" value="IQCB1"/>
</dbReference>
<dbReference type="KEGG" id="obi:106869131"/>
<dbReference type="SMART" id="SM00015">
    <property type="entry name" value="IQ"/>
    <property type="match status" value="4"/>
</dbReference>
<dbReference type="Pfam" id="PF00612">
    <property type="entry name" value="IQ"/>
    <property type="match status" value="3"/>
</dbReference>
<dbReference type="GO" id="GO:0005516">
    <property type="term" value="F:calmodulin binding"/>
    <property type="evidence" value="ECO:0007669"/>
    <property type="project" value="InterPro"/>
</dbReference>
<dbReference type="STRING" id="37653.A0A0L8HR18"/>
<sequence length="596" mass="69883">MMETACSHSELDYRIKQWEKKLRDLSLEIVKSGNKKIPCLLLQVKSYLDDEQLHTKEYPAIKKLLWKYKFFQAILVFLKRDYRVDGGWTTATKLSKLLSQICTGVDFADSVEFKDDCLPTANRNMLMLAVRIHDDLMESSLNARDVLINDFRTVLDALIYLTSGYAFLVKPVLTDENLLKLLMTDDVVIGTEIINLIRTILRLNWQVLKQLDSKILHTFLDEIIYKLSVYTEPKIQIASCNCILEFCEHYPALIDLLCTKYKGLRIILMKQAEKIHCRELKPLLVLLNAGSSERVQKQKHHQAVEKIQSAWRGYITRKKLKKANEAISKLQKCYLSRKETREKEQENLRELSQKNEQMQSFQLLKMRSFREKQLQKMELTPAYQILKYQAEEMENAAICIQKNWRGYRIRCQQSKFHTEYIQRRAAIKIQRAVRRWLKRTKSNISPIPTKLKPQTLTEERRTILQQQITDWREIRSKKLGSFEEQKRLHLKANELLQQFYNNLQASRKQLLYNKALLARLDVDSESLINAPKLESVTEKDVDIYSSPSLPISTKAKIAHKKALKKIAAPWWQKLEDSDEEEDIALNDTADCEVQNL</sequence>
<feature type="coiled-coil region" evidence="1">
    <location>
        <begin position="8"/>
        <end position="35"/>
    </location>
</feature>
<dbReference type="SUPFAM" id="SSF48371">
    <property type="entry name" value="ARM repeat"/>
    <property type="match status" value="1"/>
</dbReference>
<dbReference type="OMA" id="DDYIRLH"/>
<dbReference type="OrthoDB" id="8178106at2759"/>
<dbReference type="GO" id="GO:0060271">
    <property type="term" value="P:cilium assembly"/>
    <property type="evidence" value="ECO:0007669"/>
    <property type="project" value="InterPro"/>
</dbReference>
<dbReference type="CDD" id="cd23767">
    <property type="entry name" value="IQCD"/>
    <property type="match status" value="1"/>
</dbReference>
<dbReference type="GO" id="GO:0005929">
    <property type="term" value="C:cilium"/>
    <property type="evidence" value="ECO:0007669"/>
    <property type="project" value="TreeGrafter"/>
</dbReference>
<gene>
    <name evidence="2" type="ORF">OCBIM_22008342mg</name>
</gene>
<accession>A0A0L8HR18</accession>
<dbReference type="InterPro" id="IPR000048">
    <property type="entry name" value="IQ_motif_EF-hand-BS"/>
</dbReference>
<protein>
    <recommendedName>
        <fullName evidence="3">IQ calmodulin-binding motif-containing protein 1</fullName>
    </recommendedName>
</protein>